<evidence type="ECO:0000313" key="2">
    <source>
        <dbReference type="EMBL" id="KAJ0398711.1"/>
    </source>
</evidence>
<evidence type="ECO:0000256" key="1">
    <source>
        <dbReference type="SAM" id="MobiDB-lite"/>
    </source>
</evidence>
<protein>
    <recommendedName>
        <fullName evidence="4">Late endosomal/lysosomal adaptor and MAPK and MTOR activator 5</fullName>
    </recommendedName>
</protein>
<evidence type="ECO:0000313" key="3">
    <source>
        <dbReference type="Proteomes" id="UP001209570"/>
    </source>
</evidence>
<dbReference type="Pfam" id="PF16672">
    <property type="entry name" value="LAMTOR5"/>
    <property type="match status" value="1"/>
</dbReference>
<dbReference type="Gene3D" id="3.30.450.30">
    <property type="entry name" value="Dynein light chain 2a, cytoplasmic"/>
    <property type="match status" value="1"/>
</dbReference>
<dbReference type="AlphaFoldDB" id="A0AAD5LHX1"/>
<sequence length="101" mass="10680">MADVTGVLVNDARGLCLHAQGDLQPTLERHASGFFTSLADKAAALSDDPSERPPVVRLETSTRVLLVSREPSASSRAGDRTVVVSTPTRSAHAGDDLLEEL</sequence>
<evidence type="ECO:0008006" key="4">
    <source>
        <dbReference type="Google" id="ProtNLM"/>
    </source>
</evidence>
<reference evidence="2" key="1">
    <citation type="submission" date="2021-12" db="EMBL/GenBank/DDBJ databases">
        <title>Prjna785345.</title>
        <authorList>
            <person name="Rujirawat T."/>
            <person name="Krajaejun T."/>
        </authorList>
    </citation>
    <scope>NUCLEOTIDE SEQUENCE</scope>
    <source>
        <strain evidence="2">Pi057C3</strain>
    </source>
</reference>
<accession>A0AAD5LHX1</accession>
<dbReference type="EMBL" id="JAKCXM010000206">
    <property type="protein sequence ID" value="KAJ0398711.1"/>
    <property type="molecule type" value="Genomic_DNA"/>
</dbReference>
<dbReference type="Proteomes" id="UP001209570">
    <property type="component" value="Unassembled WGS sequence"/>
</dbReference>
<comment type="caution">
    <text evidence="2">The sequence shown here is derived from an EMBL/GenBank/DDBJ whole genome shotgun (WGS) entry which is preliminary data.</text>
</comment>
<gene>
    <name evidence="2" type="ORF">P43SY_004128</name>
</gene>
<keyword evidence="3" id="KW-1185">Reference proteome</keyword>
<name>A0AAD5LHX1_PYTIN</name>
<proteinExistence type="predicted"/>
<feature type="region of interest" description="Disordered" evidence="1">
    <location>
        <begin position="69"/>
        <end position="101"/>
    </location>
</feature>
<dbReference type="InterPro" id="IPR024135">
    <property type="entry name" value="LAMTOR5"/>
</dbReference>
<dbReference type="GO" id="GO:0071986">
    <property type="term" value="C:Ragulator complex"/>
    <property type="evidence" value="ECO:0007669"/>
    <property type="project" value="InterPro"/>
</dbReference>
<organism evidence="2 3">
    <name type="scientific">Pythium insidiosum</name>
    <name type="common">Pythiosis disease agent</name>
    <dbReference type="NCBI Taxonomy" id="114742"/>
    <lineage>
        <taxon>Eukaryota</taxon>
        <taxon>Sar</taxon>
        <taxon>Stramenopiles</taxon>
        <taxon>Oomycota</taxon>
        <taxon>Peronosporomycetes</taxon>
        <taxon>Pythiales</taxon>
        <taxon>Pythiaceae</taxon>
        <taxon>Pythium</taxon>
    </lineage>
</organism>